<feature type="domain" description="Peptidoglycan beta-N-acetylmuramidase NamZ N-terminal" evidence="1">
    <location>
        <begin position="22"/>
        <end position="223"/>
    </location>
</feature>
<reference evidence="3 4" key="1">
    <citation type="journal article" date="2024" name="Front. Microbiol.">
        <title>Novel thermophilic genera Geochorda gen. nov. and Carboxydochorda gen. nov. from the deep terrestrial subsurface reveal the ecophysiological diversity in the class Limnochordia.</title>
        <authorList>
            <person name="Karnachuk O.V."/>
            <person name="Lukina A.P."/>
            <person name="Avakyan M.R."/>
            <person name="Kadnikov V.V."/>
            <person name="Begmatov S."/>
            <person name="Beletsky A.V."/>
            <person name="Vlasova K.G."/>
            <person name="Novikov A.A."/>
            <person name="Shcherbakova V.A."/>
            <person name="Mardanov A.V."/>
            <person name="Ravin N.V."/>
        </authorList>
    </citation>
    <scope>NUCLEOTIDE SEQUENCE [LARGE SCALE GENOMIC DNA]</scope>
    <source>
        <strain evidence="3 4">L945</strain>
    </source>
</reference>
<sequence>MAVTVGLDVVLEDPGPLAGKRIGLITNATAINRDWRHIVDLFRQDTRWELRALFAPEHGFRGAATGEVGHARDPVTGLPVYSLYGKTRRPTPEMLEGLDALVFDVQDAGVHFYTYESTMAYAMEEAARHGLLFVVLDRPNPIGGHKVEGPVVEEGFTSFVGAYPGIPIRHGLTIGELARYVNEEHHLGARLWVVPMRGWRRTMWYDETGLPIWVMPSPGMPTLHTATVYPGAGLLEGSNLSEGRGTTRPFELVGAPYVRPEEFASYLNARGLEGVVFRPVEFVPQWGKYAGEAVGGVQIHVVDRERFDAVSAGLEILVAAKALYPGQFQTHAYLDELAGNGWIRQGIESGLPVRALRERWQPGLAAFLERRRRCLLYE</sequence>
<evidence type="ECO:0000259" key="2">
    <source>
        <dbReference type="Pfam" id="PF20732"/>
    </source>
</evidence>
<accession>A0ABZ1BWS8</accession>
<dbReference type="Pfam" id="PF20732">
    <property type="entry name" value="NamZ_C"/>
    <property type="match status" value="1"/>
</dbReference>
<evidence type="ECO:0000259" key="1">
    <source>
        <dbReference type="Pfam" id="PF07075"/>
    </source>
</evidence>
<feature type="domain" description="Peptidoglycan beta-N-acetylmuramidase NamZ C-terminal" evidence="2">
    <location>
        <begin position="228"/>
        <end position="377"/>
    </location>
</feature>
<keyword evidence="4" id="KW-1185">Reference proteome</keyword>
<proteinExistence type="predicted"/>
<evidence type="ECO:0000313" key="4">
    <source>
        <dbReference type="Proteomes" id="UP001332192"/>
    </source>
</evidence>
<dbReference type="PANTHER" id="PTHR42915:SF1">
    <property type="entry name" value="PEPTIDOGLYCAN BETA-N-ACETYLMURAMIDASE NAMZ"/>
    <property type="match status" value="1"/>
</dbReference>
<organism evidence="3 4">
    <name type="scientific">Carboxydichorda subterranea</name>
    <dbReference type="NCBI Taxonomy" id="3109565"/>
    <lineage>
        <taxon>Bacteria</taxon>
        <taxon>Bacillati</taxon>
        <taxon>Bacillota</taxon>
        <taxon>Limnochordia</taxon>
        <taxon>Limnochordales</taxon>
        <taxon>Geochordaceae</taxon>
        <taxon>Carboxydichorda</taxon>
    </lineage>
</organism>
<dbReference type="RefSeq" id="WP_324715855.1">
    <property type="nucleotide sequence ID" value="NZ_CP141615.1"/>
</dbReference>
<protein>
    <submittedName>
        <fullName evidence="3">DUF1343 domain-containing protein</fullName>
    </submittedName>
</protein>
<dbReference type="InterPro" id="IPR048503">
    <property type="entry name" value="NamZ_C"/>
</dbReference>
<dbReference type="PANTHER" id="PTHR42915">
    <property type="entry name" value="HYPOTHETICAL 460 KDA PROTEIN IN FEUA-SIGW INTERGENIC REGION [PRECURSOR]"/>
    <property type="match status" value="1"/>
</dbReference>
<dbReference type="InterPro" id="IPR008302">
    <property type="entry name" value="NamZ"/>
</dbReference>
<name>A0ABZ1BWS8_9FIRM</name>
<dbReference type="Pfam" id="PF07075">
    <property type="entry name" value="NamZ_N"/>
    <property type="match status" value="1"/>
</dbReference>
<dbReference type="Proteomes" id="UP001332192">
    <property type="component" value="Chromosome"/>
</dbReference>
<dbReference type="Gene3D" id="3.90.1150.140">
    <property type="match status" value="1"/>
</dbReference>
<dbReference type="InterPro" id="IPR048502">
    <property type="entry name" value="NamZ_N"/>
</dbReference>
<dbReference type="EMBL" id="CP141615">
    <property type="protein sequence ID" value="WRP16582.1"/>
    <property type="molecule type" value="Genomic_DNA"/>
</dbReference>
<dbReference type="Gene3D" id="3.40.50.12170">
    <property type="entry name" value="Uncharacterised protein PF07075, DUF1343"/>
    <property type="match status" value="1"/>
</dbReference>
<dbReference type="PIRSF" id="PIRSF016719">
    <property type="entry name" value="UCP016719"/>
    <property type="match status" value="1"/>
</dbReference>
<gene>
    <name evidence="3" type="ORF">U7230_10825</name>
</gene>
<evidence type="ECO:0000313" key="3">
    <source>
        <dbReference type="EMBL" id="WRP16582.1"/>
    </source>
</evidence>